<evidence type="ECO:0000313" key="2">
    <source>
        <dbReference type="Proteomes" id="UP001187315"/>
    </source>
</evidence>
<gene>
    <name evidence="1" type="ORF">Q7C36_013408</name>
</gene>
<dbReference type="EMBL" id="JAVHJS010000013">
    <property type="protein sequence ID" value="KAK2838594.1"/>
    <property type="molecule type" value="Genomic_DNA"/>
</dbReference>
<accession>A0AA88MHZ0</accession>
<organism evidence="1 2">
    <name type="scientific">Tachysurus vachellii</name>
    <name type="common">Darkbarbel catfish</name>
    <name type="synonym">Pelteobagrus vachellii</name>
    <dbReference type="NCBI Taxonomy" id="175792"/>
    <lineage>
        <taxon>Eukaryota</taxon>
        <taxon>Metazoa</taxon>
        <taxon>Chordata</taxon>
        <taxon>Craniata</taxon>
        <taxon>Vertebrata</taxon>
        <taxon>Euteleostomi</taxon>
        <taxon>Actinopterygii</taxon>
        <taxon>Neopterygii</taxon>
        <taxon>Teleostei</taxon>
        <taxon>Ostariophysi</taxon>
        <taxon>Siluriformes</taxon>
        <taxon>Bagridae</taxon>
        <taxon>Tachysurus</taxon>
    </lineage>
</organism>
<comment type="caution">
    <text evidence="1">The sequence shown here is derived from an EMBL/GenBank/DDBJ whole genome shotgun (WGS) entry which is preliminary data.</text>
</comment>
<sequence length="68" mass="7793">MIHLCRKSVEKVHARKRALHYTCPELQGRLDAEVQASQSTKEDARAKHCDHNHCCHRRLLITSTLSSS</sequence>
<proteinExistence type="predicted"/>
<name>A0AA88MHZ0_TACVA</name>
<keyword evidence="2" id="KW-1185">Reference proteome</keyword>
<dbReference type="Proteomes" id="UP001187315">
    <property type="component" value="Unassembled WGS sequence"/>
</dbReference>
<evidence type="ECO:0000313" key="1">
    <source>
        <dbReference type="EMBL" id="KAK2838594.1"/>
    </source>
</evidence>
<protein>
    <submittedName>
        <fullName evidence="1">Uncharacterized protein</fullName>
    </submittedName>
</protein>
<reference evidence="1" key="1">
    <citation type="submission" date="2023-08" db="EMBL/GenBank/DDBJ databases">
        <title>Pelteobagrus vachellii genome.</title>
        <authorList>
            <person name="Liu H."/>
        </authorList>
    </citation>
    <scope>NUCLEOTIDE SEQUENCE</scope>
    <source>
        <strain evidence="1">PRFRI_2022a</strain>
        <tissue evidence="1">Muscle</tissue>
    </source>
</reference>
<dbReference type="AlphaFoldDB" id="A0AA88MHZ0"/>